<name>A0A8H8DMA6_9FUNG</name>
<comment type="similarity">
    <text evidence="1">Belongs to the phosphatidylethanolamine-binding protein family.</text>
</comment>
<keyword evidence="4" id="KW-1185">Reference proteome</keyword>
<feature type="non-terminal residue" evidence="3">
    <location>
        <position position="1"/>
    </location>
</feature>
<accession>A0A8H8DMA6</accession>
<dbReference type="Proteomes" id="UP000673691">
    <property type="component" value="Unassembled WGS sequence"/>
</dbReference>
<evidence type="ECO:0000313" key="3">
    <source>
        <dbReference type="EMBL" id="KAG5463824.1"/>
    </source>
</evidence>
<dbReference type="InterPro" id="IPR035810">
    <property type="entry name" value="PEBP_euk"/>
</dbReference>
<dbReference type="InterPro" id="IPR001858">
    <property type="entry name" value="Phosphatidylethanolamine-bd_CS"/>
</dbReference>
<sequence>SCICGQLTRFLLSFCLGRATEAANQPVVTFSSSGPGTYTLVMTDPDAPSRKDPKFGEWRHWVVTDITGGDVKNGKILTSYHGPAPPAGSGKHRYVFLLFKQPEGVQFKPFPEERPHFKARDFMKQHNLSPIGATFFESENK</sequence>
<protein>
    <submittedName>
        <fullName evidence="3">Protein D1</fullName>
    </submittedName>
</protein>
<keyword evidence="2" id="KW-0732">Signal</keyword>
<evidence type="ECO:0000256" key="1">
    <source>
        <dbReference type="ARBA" id="ARBA00007091"/>
    </source>
</evidence>
<proteinExistence type="inferred from homology"/>
<dbReference type="OrthoDB" id="2506647at2759"/>
<dbReference type="PANTHER" id="PTHR11362">
    <property type="entry name" value="PHOSPHATIDYLETHANOLAMINE-BINDING PROTEIN"/>
    <property type="match status" value="1"/>
</dbReference>
<dbReference type="CDD" id="cd00866">
    <property type="entry name" value="PEBP_euk"/>
    <property type="match status" value="1"/>
</dbReference>
<dbReference type="SUPFAM" id="SSF49777">
    <property type="entry name" value="PEBP-like"/>
    <property type="match status" value="1"/>
</dbReference>
<evidence type="ECO:0000313" key="4">
    <source>
        <dbReference type="Proteomes" id="UP000673691"/>
    </source>
</evidence>
<dbReference type="InterPro" id="IPR036610">
    <property type="entry name" value="PEBP-like_sf"/>
</dbReference>
<dbReference type="Pfam" id="PF01161">
    <property type="entry name" value="PBP"/>
    <property type="match status" value="1"/>
</dbReference>
<dbReference type="EMBL" id="JAEFCI010000004">
    <property type="protein sequence ID" value="KAG5463824.1"/>
    <property type="molecule type" value="Genomic_DNA"/>
</dbReference>
<dbReference type="Gene3D" id="3.90.280.10">
    <property type="entry name" value="PEBP-like"/>
    <property type="match status" value="1"/>
</dbReference>
<feature type="signal peptide" evidence="2">
    <location>
        <begin position="1"/>
        <end position="22"/>
    </location>
</feature>
<comment type="caution">
    <text evidence="3">The sequence shown here is derived from an EMBL/GenBank/DDBJ whole genome shotgun (WGS) entry which is preliminary data.</text>
</comment>
<dbReference type="InterPro" id="IPR008914">
    <property type="entry name" value="PEBP"/>
</dbReference>
<dbReference type="AlphaFoldDB" id="A0A8H8DMA6"/>
<organism evidence="3 4">
    <name type="scientific">Olpidium bornovanus</name>
    <dbReference type="NCBI Taxonomy" id="278681"/>
    <lineage>
        <taxon>Eukaryota</taxon>
        <taxon>Fungi</taxon>
        <taxon>Fungi incertae sedis</taxon>
        <taxon>Olpidiomycota</taxon>
        <taxon>Olpidiomycotina</taxon>
        <taxon>Olpidiomycetes</taxon>
        <taxon>Olpidiales</taxon>
        <taxon>Olpidiaceae</taxon>
        <taxon>Olpidium</taxon>
    </lineage>
</organism>
<dbReference type="PROSITE" id="PS01220">
    <property type="entry name" value="PBP"/>
    <property type="match status" value="1"/>
</dbReference>
<reference evidence="3 4" key="1">
    <citation type="journal article" name="Sci. Rep.">
        <title>Genome-scale phylogenetic analyses confirm Olpidium as the closest living zoosporic fungus to the non-flagellated, terrestrial fungi.</title>
        <authorList>
            <person name="Chang Y."/>
            <person name="Rochon D."/>
            <person name="Sekimoto S."/>
            <person name="Wang Y."/>
            <person name="Chovatia M."/>
            <person name="Sandor L."/>
            <person name="Salamov A."/>
            <person name="Grigoriev I.V."/>
            <person name="Stajich J.E."/>
            <person name="Spatafora J.W."/>
        </authorList>
    </citation>
    <scope>NUCLEOTIDE SEQUENCE [LARGE SCALE GENOMIC DNA]</scope>
    <source>
        <strain evidence="3">S191</strain>
    </source>
</reference>
<gene>
    <name evidence="3" type="ORF">BJ554DRAFT_7648</name>
</gene>
<evidence type="ECO:0000256" key="2">
    <source>
        <dbReference type="SAM" id="SignalP"/>
    </source>
</evidence>
<feature type="chain" id="PRO_5034954929" evidence="2">
    <location>
        <begin position="23"/>
        <end position="141"/>
    </location>
</feature>
<dbReference type="PANTHER" id="PTHR11362:SF82">
    <property type="entry name" value="PHOSPHATIDYLETHANOLAMINE-BINDING PROTEIN 4"/>
    <property type="match status" value="1"/>
</dbReference>